<dbReference type="PRINTS" id="PR00419">
    <property type="entry name" value="ADXRDTASE"/>
</dbReference>
<evidence type="ECO:0000313" key="3">
    <source>
        <dbReference type="EMBL" id="PIS05821.1"/>
    </source>
</evidence>
<accession>A0A2H0W5F2</accession>
<dbReference type="Proteomes" id="UP000229056">
    <property type="component" value="Unassembled WGS sequence"/>
</dbReference>
<organism evidence="3 4">
    <name type="scientific">Candidatus Buchananbacteria bacterium CG10_big_fil_rev_8_21_14_0_10_33_19</name>
    <dbReference type="NCBI Taxonomy" id="1974525"/>
    <lineage>
        <taxon>Bacteria</taxon>
        <taxon>Candidatus Buchananiibacteriota</taxon>
    </lineage>
</organism>
<dbReference type="GO" id="GO:0008767">
    <property type="term" value="F:UDP-galactopyranose mutase activity"/>
    <property type="evidence" value="ECO:0007669"/>
    <property type="project" value="TreeGrafter"/>
</dbReference>
<dbReference type="SUPFAM" id="SSF51735">
    <property type="entry name" value="NAD(P)-binding Rossmann-fold domains"/>
    <property type="match status" value="1"/>
</dbReference>
<dbReference type="InterPro" id="IPR036291">
    <property type="entry name" value="NAD(P)-bd_dom_sf"/>
</dbReference>
<dbReference type="GO" id="GO:0050660">
    <property type="term" value="F:flavin adenine dinucleotide binding"/>
    <property type="evidence" value="ECO:0007669"/>
    <property type="project" value="TreeGrafter"/>
</dbReference>
<dbReference type="GO" id="GO:0016491">
    <property type="term" value="F:oxidoreductase activity"/>
    <property type="evidence" value="ECO:0007669"/>
    <property type="project" value="InterPro"/>
</dbReference>
<dbReference type="EMBL" id="PEZY01000012">
    <property type="protein sequence ID" value="PIS05821.1"/>
    <property type="molecule type" value="Genomic_DNA"/>
</dbReference>
<dbReference type="Gene3D" id="3.40.50.720">
    <property type="entry name" value="NAD(P)-binding Rossmann-like Domain"/>
    <property type="match status" value="1"/>
</dbReference>
<comment type="caution">
    <text evidence="3">The sequence shown here is derived from an EMBL/GenBank/DDBJ whole genome shotgun (WGS) entry which is preliminary data.</text>
</comment>
<evidence type="ECO:0000259" key="1">
    <source>
        <dbReference type="Pfam" id="PF01593"/>
    </source>
</evidence>
<feature type="domain" description="Amine oxidase" evidence="1">
    <location>
        <begin position="322"/>
        <end position="676"/>
    </location>
</feature>
<dbReference type="GO" id="GO:0019305">
    <property type="term" value="P:dTDP-rhamnose biosynthetic process"/>
    <property type="evidence" value="ECO:0007669"/>
    <property type="project" value="UniProtKB-UniPathway"/>
</dbReference>
<dbReference type="Gene3D" id="3.50.50.60">
    <property type="entry name" value="FAD/NAD(P)-binding domain"/>
    <property type="match status" value="1"/>
</dbReference>
<dbReference type="GO" id="GO:0005829">
    <property type="term" value="C:cytosol"/>
    <property type="evidence" value="ECO:0007669"/>
    <property type="project" value="TreeGrafter"/>
</dbReference>
<name>A0A2H0W5F2_9BACT</name>
<dbReference type="Pfam" id="PF01593">
    <property type="entry name" value="Amino_oxidase"/>
    <property type="match status" value="1"/>
</dbReference>
<dbReference type="SUPFAM" id="SSF51905">
    <property type="entry name" value="FAD/NAD(P)-binding domain"/>
    <property type="match status" value="1"/>
</dbReference>
<dbReference type="PANTHER" id="PTHR21197">
    <property type="entry name" value="UDP-GALACTOPYRANOSE MUTASE"/>
    <property type="match status" value="1"/>
</dbReference>
<reference evidence="4" key="1">
    <citation type="submission" date="2017-09" db="EMBL/GenBank/DDBJ databases">
        <title>Depth-based differentiation of microbial function through sediment-hosted aquifers and enrichment of novel symbionts in the deep terrestrial subsurface.</title>
        <authorList>
            <person name="Probst A.J."/>
            <person name="Ladd B."/>
            <person name="Jarett J.K."/>
            <person name="Geller-Mcgrath D.E."/>
            <person name="Sieber C.M.K."/>
            <person name="Emerson J.B."/>
            <person name="Anantharaman K."/>
            <person name="Thomas B.C."/>
            <person name="Malmstrom R."/>
            <person name="Stieglmeier M."/>
            <person name="Klingl A."/>
            <person name="Woyke T."/>
            <person name="Ryan C.M."/>
            <person name="Banfield J.F."/>
        </authorList>
    </citation>
    <scope>NUCLEOTIDE SEQUENCE [LARGE SCALE GENOMIC DNA]</scope>
</reference>
<dbReference type="Pfam" id="PF04321">
    <property type="entry name" value="RmlD_sub_bind"/>
    <property type="match status" value="1"/>
</dbReference>
<dbReference type="InterPro" id="IPR029903">
    <property type="entry name" value="RmlD-like-bd"/>
</dbReference>
<dbReference type="InterPro" id="IPR036188">
    <property type="entry name" value="FAD/NAD-bd_sf"/>
</dbReference>
<dbReference type="InterPro" id="IPR002937">
    <property type="entry name" value="Amino_oxidase"/>
</dbReference>
<evidence type="ECO:0000259" key="2">
    <source>
        <dbReference type="Pfam" id="PF04321"/>
    </source>
</evidence>
<evidence type="ECO:0000313" key="4">
    <source>
        <dbReference type="Proteomes" id="UP000229056"/>
    </source>
</evidence>
<gene>
    <name evidence="3" type="ORF">COT80_03585</name>
</gene>
<dbReference type="PANTHER" id="PTHR21197:SF0">
    <property type="entry name" value="UDP-GALACTOPYRANOSE MUTASE"/>
    <property type="match status" value="1"/>
</dbReference>
<dbReference type="UniPathway" id="UPA00124"/>
<proteinExistence type="predicted"/>
<dbReference type="Gene3D" id="3.90.25.10">
    <property type="entry name" value="UDP-galactose 4-epimerase, domain 1"/>
    <property type="match status" value="1"/>
</dbReference>
<dbReference type="AlphaFoldDB" id="A0A2H0W5F2"/>
<dbReference type="CDD" id="cd05254">
    <property type="entry name" value="dTDP_HR_like_SDR_e"/>
    <property type="match status" value="1"/>
</dbReference>
<feature type="domain" description="RmlD-like substrate binding" evidence="2">
    <location>
        <begin position="1"/>
        <end position="290"/>
    </location>
</feature>
<protein>
    <submittedName>
        <fullName evidence="3">Uncharacterized protein</fullName>
    </submittedName>
</protein>
<sequence length="770" mass="87617">MKILITGSGGMLGSSMIPVLREEGYDVYPTDKNPVEGIELLDVREYDQVLAWASRLQPDFIFHLAAETDLEICENDPEYAYSTNTIGTQNVALICKKLGIKMVYICTAGIFDGKKESFYNEFDEAIPLSIYGKTKLEGEKIVKEMLHEYFVCRPGWMVGGGAKDKKFVGQIIKQIRDGAKELHAVDDKFGTSTYTKDFCKNLAALIKTEHYGLYHMVSRGSASRYDVAKEIVKILNRPDITVHSVHSDYFAKRYPVTRPRSEMLDNLMLDLRGLNLMRNWREILPEYINEHFSDVILKNDINNMDNSESKNKKKFIVIGAGLAGLSTAYKLLQQGADVTILEKAKEVGGLARTIKYKDYYFDFSAHRFSASKKDLIEEMKQIMEGNFTVRSKRSRILMWNKWLNYPFELLDLMLHMPKLLAIRAVLDYIYTLIKEKIKPTKIVSFKDWFIASFGYTLYKTNCEPYATKHWRIDPGQISSEWGEARSPASFNLKTIIADLITKKYANELGADNPYPDADSFYYPKTGGVGSIANRFADEIRNMGGKIYTEAEITKIDLSGDKAVVEFNKYGNSQKIEADKVVSTISVYILSNLVTPAVPEEVKARLSKLTYLNTIFINVIINRPKISDDSWLYFPQPSEEIIFNRAVEFKNWSEDMAPKDKTSLCLDISCTSSEKIWTEDNDADLIAKAKEGLVRSKIISSVDEVEETFVLKIPFTYPVYDLGYIDNLRPVVESLEKNDKLKLVGRIGKFSYSNMDDVIADGFALANDLMK</sequence>